<dbReference type="InterPro" id="IPR036388">
    <property type="entry name" value="WH-like_DNA-bd_sf"/>
</dbReference>
<accession>A0A831LVB7</accession>
<dbReference type="InterPro" id="IPR036390">
    <property type="entry name" value="WH_DNA-bd_sf"/>
</dbReference>
<dbReference type="Proteomes" id="UP000886047">
    <property type="component" value="Unassembled WGS sequence"/>
</dbReference>
<dbReference type="SUPFAM" id="SSF46785">
    <property type="entry name" value="Winged helix' DNA-binding domain"/>
    <property type="match status" value="1"/>
</dbReference>
<comment type="caution">
    <text evidence="1">The sequence shown here is derived from an EMBL/GenBank/DDBJ whole genome shotgun (WGS) entry which is preliminary data.</text>
</comment>
<protein>
    <submittedName>
        <fullName evidence="1">ArsR family transcriptional regulator</fullName>
    </submittedName>
</protein>
<proteinExistence type="predicted"/>
<gene>
    <name evidence="1" type="ORF">ENN90_06330</name>
</gene>
<dbReference type="CDD" id="cd00090">
    <property type="entry name" value="HTH_ARSR"/>
    <property type="match status" value="1"/>
</dbReference>
<sequence length="176" mass="20215">MLEAIVPSKTRLKLLIKLFFIEGSSGYIRAMEKEFGESTNAIRKEVNRLEDAGLIVSEPEGKKKVFRANPAHPLYSDIRKIVRTTVGIDQIVERIVSRVGDLEQAYITGSFATGVDSEILELALVGRNMDTDYINQLVRKAEKLIRRKIVYLSLTPEQMEHFFRDRPHLLIWQNDK</sequence>
<name>A0A831LVB7_9BACT</name>
<dbReference type="GO" id="GO:0006355">
    <property type="term" value="P:regulation of DNA-templated transcription"/>
    <property type="evidence" value="ECO:0007669"/>
    <property type="project" value="UniProtKB-ARBA"/>
</dbReference>
<dbReference type="Gene3D" id="1.10.10.10">
    <property type="entry name" value="Winged helix-like DNA-binding domain superfamily/Winged helix DNA-binding domain"/>
    <property type="match status" value="1"/>
</dbReference>
<dbReference type="InterPro" id="IPR011991">
    <property type="entry name" value="ArsR-like_HTH"/>
</dbReference>
<dbReference type="EMBL" id="DSDK01000347">
    <property type="protein sequence ID" value="HDR51226.1"/>
    <property type="molecule type" value="Genomic_DNA"/>
</dbReference>
<dbReference type="AlphaFoldDB" id="A0A831LVB7"/>
<evidence type="ECO:0000313" key="1">
    <source>
        <dbReference type="EMBL" id="HDR51226.1"/>
    </source>
</evidence>
<reference evidence="1" key="1">
    <citation type="journal article" date="2020" name="mSystems">
        <title>Genome- and Community-Level Interaction Insights into Carbon Utilization and Element Cycling Functions of Hydrothermarchaeota in Hydrothermal Sediment.</title>
        <authorList>
            <person name="Zhou Z."/>
            <person name="Liu Y."/>
            <person name="Xu W."/>
            <person name="Pan J."/>
            <person name="Luo Z.H."/>
            <person name="Li M."/>
        </authorList>
    </citation>
    <scope>NUCLEOTIDE SEQUENCE [LARGE SCALE GENOMIC DNA]</scope>
    <source>
        <strain evidence="1">SpSt-1217</strain>
    </source>
</reference>
<organism evidence="1">
    <name type="scientific">Mariniphaga anaerophila</name>
    <dbReference type="NCBI Taxonomy" id="1484053"/>
    <lineage>
        <taxon>Bacteria</taxon>
        <taxon>Pseudomonadati</taxon>
        <taxon>Bacteroidota</taxon>
        <taxon>Bacteroidia</taxon>
        <taxon>Marinilabiliales</taxon>
        <taxon>Prolixibacteraceae</taxon>
        <taxon>Mariniphaga</taxon>
    </lineage>
</organism>